<proteinExistence type="predicted"/>
<dbReference type="AlphaFoldDB" id="A0A6A6NN17"/>
<evidence type="ECO:0000313" key="2">
    <source>
        <dbReference type="EMBL" id="KAF2453039.1"/>
    </source>
</evidence>
<evidence type="ECO:0000313" key="3">
    <source>
        <dbReference type="Proteomes" id="UP000799766"/>
    </source>
</evidence>
<gene>
    <name evidence="2" type="ORF">BDY21DRAFT_145632</name>
</gene>
<keyword evidence="3" id="KW-1185">Reference proteome</keyword>
<reference evidence="2" key="1">
    <citation type="journal article" date="2020" name="Stud. Mycol.">
        <title>101 Dothideomycetes genomes: a test case for predicting lifestyles and emergence of pathogens.</title>
        <authorList>
            <person name="Haridas S."/>
            <person name="Albert R."/>
            <person name="Binder M."/>
            <person name="Bloem J."/>
            <person name="Labutti K."/>
            <person name="Salamov A."/>
            <person name="Andreopoulos B."/>
            <person name="Baker S."/>
            <person name="Barry K."/>
            <person name="Bills G."/>
            <person name="Bluhm B."/>
            <person name="Cannon C."/>
            <person name="Castanera R."/>
            <person name="Culley D."/>
            <person name="Daum C."/>
            <person name="Ezra D."/>
            <person name="Gonzalez J."/>
            <person name="Henrissat B."/>
            <person name="Kuo A."/>
            <person name="Liang C."/>
            <person name="Lipzen A."/>
            <person name="Lutzoni F."/>
            <person name="Magnuson J."/>
            <person name="Mondo S."/>
            <person name="Nolan M."/>
            <person name="Ohm R."/>
            <person name="Pangilinan J."/>
            <person name="Park H.-J."/>
            <person name="Ramirez L."/>
            <person name="Alfaro M."/>
            <person name="Sun H."/>
            <person name="Tritt A."/>
            <person name="Yoshinaga Y."/>
            <person name="Zwiers L.-H."/>
            <person name="Turgeon B."/>
            <person name="Goodwin S."/>
            <person name="Spatafora J."/>
            <person name="Crous P."/>
            <person name="Grigoriev I."/>
        </authorList>
    </citation>
    <scope>NUCLEOTIDE SEQUENCE</scope>
    <source>
        <strain evidence="2">ATCC 16933</strain>
    </source>
</reference>
<protein>
    <submittedName>
        <fullName evidence="2">Uncharacterized protein</fullName>
    </submittedName>
</protein>
<name>A0A6A6NN17_9PEZI</name>
<keyword evidence="1" id="KW-0812">Transmembrane</keyword>
<organism evidence="2 3">
    <name type="scientific">Lineolata rhizophorae</name>
    <dbReference type="NCBI Taxonomy" id="578093"/>
    <lineage>
        <taxon>Eukaryota</taxon>
        <taxon>Fungi</taxon>
        <taxon>Dikarya</taxon>
        <taxon>Ascomycota</taxon>
        <taxon>Pezizomycotina</taxon>
        <taxon>Dothideomycetes</taxon>
        <taxon>Dothideomycetes incertae sedis</taxon>
        <taxon>Lineolatales</taxon>
        <taxon>Lineolataceae</taxon>
        <taxon>Lineolata</taxon>
    </lineage>
</organism>
<dbReference type="Proteomes" id="UP000799766">
    <property type="component" value="Unassembled WGS sequence"/>
</dbReference>
<sequence length="182" mass="21086">MLILENRNDDIEPEFIGRCSQQNFKCFVFQTHAPVVTPAGRQQGWWWANMGQLFIFSYIFILFRAPHKAALRHVRARSRTIRDVLAVPGPLDPMRHCKCWGLCWRNMQLARPQSREAPTSTSQTDEAEVESTSLKAFCKGQSADPFRSQRKYLIDGQRRFHELRLVRPFALLPPSTQPSPVF</sequence>
<keyword evidence="1" id="KW-1133">Transmembrane helix</keyword>
<dbReference type="EMBL" id="MU001700">
    <property type="protein sequence ID" value="KAF2453039.1"/>
    <property type="molecule type" value="Genomic_DNA"/>
</dbReference>
<accession>A0A6A6NN17</accession>
<feature type="transmembrane region" description="Helical" evidence="1">
    <location>
        <begin position="44"/>
        <end position="63"/>
    </location>
</feature>
<keyword evidence="1" id="KW-0472">Membrane</keyword>
<evidence type="ECO:0000256" key="1">
    <source>
        <dbReference type="SAM" id="Phobius"/>
    </source>
</evidence>